<organism evidence="1">
    <name type="scientific">marine sediment metagenome</name>
    <dbReference type="NCBI Taxonomy" id="412755"/>
    <lineage>
        <taxon>unclassified sequences</taxon>
        <taxon>metagenomes</taxon>
        <taxon>ecological metagenomes</taxon>
    </lineage>
</organism>
<gene>
    <name evidence="1" type="ORF">S03H2_52698</name>
</gene>
<accession>X1IFR3</accession>
<dbReference type="EMBL" id="BARU01033496">
    <property type="protein sequence ID" value="GAH68095.1"/>
    <property type="molecule type" value="Genomic_DNA"/>
</dbReference>
<dbReference type="InterPro" id="IPR015943">
    <property type="entry name" value="WD40/YVTN_repeat-like_dom_sf"/>
</dbReference>
<proteinExistence type="predicted"/>
<evidence type="ECO:0008006" key="2">
    <source>
        <dbReference type="Google" id="ProtNLM"/>
    </source>
</evidence>
<evidence type="ECO:0000313" key="1">
    <source>
        <dbReference type="EMBL" id="GAH68095.1"/>
    </source>
</evidence>
<protein>
    <recommendedName>
        <fullName evidence="2">SMP-30/Gluconolactonase/LRE-like region domain-containing protein</fullName>
    </recommendedName>
</protein>
<dbReference type="Gene3D" id="2.130.10.10">
    <property type="entry name" value="YVTN repeat-like/Quinoprotein amine dehydrogenase"/>
    <property type="match status" value="1"/>
</dbReference>
<comment type="caution">
    <text evidence="1">The sequence shown here is derived from an EMBL/GenBank/DDBJ whole genome shotgun (WGS) entry which is preliminary data.</text>
</comment>
<feature type="non-terminal residue" evidence="1">
    <location>
        <position position="1"/>
    </location>
</feature>
<dbReference type="SUPFAM" id="SSF63829">
    <property type="entry name" value="Calcium-dependent phosphotriesterase"/>
    <property type="match status" value="1"/>
</dbReference>
<dbReference type="AlphaFoldDB" id="X1IFR3"/>
<reference evidence="1" key="1">
    <citation type="journal article" date="2014" name="Front. Microbiol.">
        <title>High frequency of phylogenetically diverse reductive dehalogenase-homologous genes in deep subseafloor sedimentary metagenomes.</title>
        <authorList>
            <person name="Kawai M."/>
            <person name="Futagami T."/>
            <person name="Toyoda A."/>
            <person name="Takaki Y."/>
            <person name="Nishi S."/>
            <person name="Hori S."/>
            <person name="Arai W."/>
            <person name="Tsubouchi T."/>
            <person name="Morono Y."/>
            <person name="Uchiyama I."/>
            <person name="Ito T."/>
            <person name="Fujiyama A."/>
            <person name="Inagaki F."/>
            <person name="Takami H."/>
        </authorList>
    </citation>
    <scope>NUCLEOTIDE SEQUENCE</scope>
    <source>
        <strain evidence="1">Expedition CK06-06</strain>
    </source>
</reference>
<name>X1IFR3_9ZZZZ</name>
<sequence length="184" mass="20091">YNKGEILKSFQYRNFIPPAGLAWDGKNIWINYFATGGQTSLHEIDTASGQIIKQFGTPYGIWDIDFDGENLLLYGGAGGGGSWDILKLNPLNGSSAGIIETPFFGGLANRGIACRDNEIWVVNWGAAVIAVIDKNGELLGAIDTNVLDDCGSCYDAGFHTCFMDDKFIITKYSQVFIFQIAEIN</sequence>